<dbReference type="AlphaFoldDB" id="A0A0E9PYB7"/>
<reference evidence="1" key="2">
    <citation type="journal article" date="2015" name="Fish Shellfish Immunol.">
        <title>Early steps in the European eel (Anguilla anguilla)-Vibrio vulnificus interaction in the gills: Role of the RtxA13 toxin.</title>
        <authorList>
            <person name="Callol A."/>
            <person name="Pajuelo D."/>
            <person name="Ebbesson L."/>
            <person name="Teles M."/>
            <person name="MacKenzie S."/>
            <person name="Amaro C."/>
        </authorList>
    </citation>
    <scope>NUCLEOTIDE SEQUENCE</scope>
</reference>
<evidence type="ECO:0000313" key="1">
    <source>
        <dbReference type="EMBL" id="JAH09631.1"/>
    </source>
</evidence>
<reference evidence="1" key="1">
    <citation type="submission" date="2014-11" db="EMBL/GenBank/DDBJ databases">
        <authorList>
            <person name="Amaro Gonzalez C."/>
        </authorList>
    </citation>
    <scope>NUCLEOTIDE SEQUENCE</scope>
</reference>
<dbReference type="EMBL" id="GBXM01098946">
    <property type="protein sequence ID" value="JAH09631.1"/>
    <property type="molecule type" value="Transcribed_RNA"/>
</dbReference>
<proteinExistence type="predicted"/>
<protein>
    <submittedName>
        <fullName evidence="1">Uncharacterized protein</fullName>
    </submittedName>
</protein>
<sequence>MSQKVSTENIKISQGILNQHENNESIQGLLSNLPTV</sequence>
<accession>A0A0E9PYB7</accession>
<name>A0A0E9PYB7_ANGAN</name>
<organism evidence="1">
    <name type="scientific">Anguilla anguilla</name>
    <name type="common">European freshwater eel</name>
    <name type="synonym">Muraena anguilla</name>
    <dbReference type="NCBI Taxonomy" id="7936"/>
    <lineage>
        <taxon>Eukaryota</taxon>
        <taxon>Metazoa</taxon>
        <taxon>Chordata</taxon>
        <taxon>Craniata</taxon>
        <taxon>Vertebrata</taxon>
        <taxon>Euteleostomi</taxon>
        <taxon>Actinopterygii</taxon>
        <taxon>Neopterygii</taxon>
        <taxon>Teleostei</taxon>
        <taxon>Anguilliformes</taxon>
        <taxon>Anguillidae</taxon>
        <taxon>Anguilla</taxon>
    </lineage>
</organism>